<dbReference type="EMBL" id="AJGH01000069">
    <property type="protein sequence ID" value="EIC95694.1"/>
    <property type="molecule type" value="Genomic_DNA"/>
</dbReference>
<dbReference type="AlphaFoldDB" id="I0R7N6"/>
<dbReference type="OrthoDB" id="2068011at2"/>
<comment type="caution">
    <text evidence="1">The sequence shown here is derived from an EMBL/GenBank/DDBJ whole genome shotgun (WGS) entry which is preliminary data.</text>
</comment>
<name>I0R7N6_9FIRM</name>
<reference evidence="1 2" key="1">
    <citation type="submission" date="2012-03" db="EMBL/GenBank/DDBJ databases">
        <authorList>
            <person name="Durkin A.S."/>
            <person name="McCorrison J."/>
            <person name="Torralba M."/>
            <person name="Gillis M."/>
            <person name="Methe B."/>
            <person name="Sutton G."/>
            <person name="Nelson K.E."/>
        </authorList>
    </citation>
    <scope>NUCLEOTIDE SEQUENCE [LARGE SCALE GENOMIC DNA]</scope>
    <source>
        <strain evidence="1 2">F0468</strain>
    </source>
</reference>
<evidence type="ECO:0000313" key="1">
    <source>
        <dbReference type="EMBL" id="EIC95694.1"/>
    </source>
</evidence>
<dbReference type="PATRIC" id="fig|1095750.3.peg.1504"/>
<keyword evidence="2" id="KW-1185">Reference proteome</keyword>
<gene>
    <name evidence="1" type="ORF">HMPREF9970_2285</name>
</gene>
<protein>
    <submittedName>
        <fullName evidence="1">Uncharacterized protein</fullName>
    </submittedName>
</protein>
<evidence type="ECO:0000313" key="2">
    <source>
        <dbReference type="Proteomes" id="UP000005039"/>
    </source>
</evidence>
<dbReference type="Proteomes" id="UP000005039">
    <property type="component" value="Unassembled WGS sequence"/>
</dbReference>
<accession>I0R7N6</accession>
<organism evidence="1 2">
    <name type="scientific">Lachnoanaerobaculum saburreum F0468</name>
    <dbReference type="NCBI Taxonomy" id="1095750"/>
    <lineage>
        <taxon>Bacteria</taxon>
        <taxon>Bacillati</taxon>
        <taxon>Bacillota</taxon>
        <taxon>Clostridia</taxon>
        <taxon>Lachnospirales</taxon>
        <taxon>Lachnospiraceae</taxon>
        <taxon>Lachnoanaerobaculum</taxon>
    </lineage>
</organism>
<dbReference type="eggNOG" id="ENOG502ZFUR">
    <property type="taxonomic scope" value="Bacteria"/>
</dbReference>
<dbReference type="RefSeq" id="WP_008754049.1">
    <property type="nucleotide sequence ID" value="NZ_AJGH01000069.1"/>
</dbReference>
<proteinExistence type="predicted"/>
<sequence>MADAILMSGGVGGVTSDDVTATKNQVLRGYRTITTDSGDEIVEGTFPTTSDADSMEEFWYYNDHGKDSYVTRIPEAAYMRYWNADRTQSWNPWIRIKRTLIKSGINYHPELTVNTITTLGEQGQIPDRGESAGVSYYQIREDHNGRLYVLFKNGWYHRAPWTDPQGHTHEAYLYVTYEQLRNLFGIDGSKMLQGHNVAGVAGQIVSHPNENMTTEVVNIGWTTPKKIGLRFPQGYYPNAGQYAPIVEVNYQDLANALGIRADKMLNDINILGIQGTIPYWVCHTGDVISAVNNEGFAWDDTYAGRGRGIVVKIANGHVLAGANYVFVPSHNLYPQNVVKDININGITGTRDFVDHVTEYTVTASLGIDQTNREQVISLGNAYSGSQTVFFAIYLVGDDVYDGFVRRDMGNGRYLIGRIPVSKNDSNLIGTYVRNVPIQIEITRDNAGNISLVHHGPNQIMGVTNIMVTIYAHSSVSFSF</sequence>